<feature type="domain" description="DUF8037" evidence="2">
    <location>
        <begin position="164"/>
        <end position="264"/>
    </location>
</feature>
<dbReference type="InterPro" id="IPR058350">
    <property type="entry name" value="DUF8037"/>
</dbReference>
<feature type="domain" description="SusE outer membrane protein" evidence="1">
    <location>
        <begin position="24"/>
        <end position="130"/>
    </location>
</feature>
<dbReference type="PROSITE" id="PS51257">
    <property type="entry name" value="PROKAR_LIPOPROTEIN"/>
    <property type="match status" value="1"/>
</dbReference>
<comment type="caution">
    <text evidence="3">The sequence shown here is derived from an EMBL/GenBank/DDBJ whole genome shotgun (WGS) entry which is preliminary data.</text>
</comment>
<evidence type="ECO:0008006" key="5">
    <source>
        <dbReference type="Google" id="ProtNLM"/>
    </source>
</evidence>
<proteinExistence type="predicted"/>
<evidence type="ECO:0000313" key="4">
    <source>
        <dbReference type="Proteomes" id="UP001158050"/>
    </source>
</evidence>
<evidence type="ECO:0000313" key="3">
    <source>
        <dbReference type="EMBL" id="SMP93032.1"/>
    </source>
</evidence>
<evidence type="ECO:0000259" key="1">
    <source>
        <dbReference type="Pfam" id="PF14292"/>
    </source>
</evidence>
<dbReference type="Gene3D" id="2.60.40.3620">
    <property type="match status" value="2"/>
</dbReference>
<organism evidence="3 4">
    <name type="scientific">Epilithonimonas pallida</name>
    <dbReference type="NCBI Taxonomy" id="373671"/>
    <lineage>
        <taxon>Bacteria</taxon>
        <taxon>Pseudomonadati</taxon>
        <taxon>Bacteroidota</taxon>
        <taxon>Flavobacteriia</taxon>
        <taxon>Flavobacteriales</taxon>
        <taxon>Weeksellaceae</taxon>
        <taxon>Chryseobacterium group</taxon>
        <taxon>Epilithonimonas</taxon>
    </lineage>
</organism>
<dbReference type="Proteomes" id="UP001158050">
    <property type="component" value="Unassembled WGS sequence"/>
</dbReference>
<protein>
    <recommendedName>
        <fullName evidence="5">SusE outer membrane protein domain-containing protein</fullName>
    </recommendedName>
</protein>
<name>A0ABY1R2M9_9FLAO</name>
<dbReference type="Pfam" id="PF26123">
    <property type="entry name" value="DUF8037"/>
    <property type="match status" value="1"/>
</dbReference>
<evidence type="ECO:0000259" key="2">
    <source>
        <dbReference type="Pfam" id="PF26123"/>
    </source>
</evidence>
<dbReference type="Pfam" id="PF14292">
    <property type="entry name" value="SusE"/>
    <property type="match status" value="1"/>
</dbReference>
<sequence length="368" mass="40453">MKNSNIKYIFSLIALSLMIVGCQDREIITIEDSQSPVIANLSTQNLILDSNFPTNPALTVTWTPAKYTVPVEINYNIEISANENFDKKFPLGEKIVQSVNTKSFTTKQINDAAKLIGLVPAKPQKIYFRVISSVNGNFYSQVSNVTSLTVTPYLASPIYNYVDLYLIGAATAGGWTNEITNLNIYPLLKTTNKDVYTYSGFFKADGFKIIKNKGSWDAQYGLGTATNATSGTLDTGGGSGNITIPADGYYKLTINTNALTYTLQALQAPTASYSNISIIGTVNGNWNTDTQLTKSAFDPHVWTAKSITLKEGEFKFRANNTWDVSWGTKSEFFGTAQKGGDNIPVSSEWIYDVYFNDVTGDYTLIPIK</sequence>
<keyword evidence="4" id="KW-1185">Reference proteome</keyword>
<dbReference type="InterPro" id="IPR025970">
    <property type="entry name" value="SusE"/>
</dbReference>
<dbReference type="EMBL" id="FXUO01000004">
    <property type="protein sequence ID" value="SMP93032.1"/>
    <property type="molecule type" value="Genomic_DNA"/>
</dbReference>
<gene>
    <name evidence="3" type="ORF">SAMN05421679_104246</name>
</gene>
<dbReference type="RefSeq" id="WP_283416703.1">
    <property type="nucleotide sequence ID" value="NZ_FXUO01000004.1"/>
</dbReference>
<accession>A0ABY1R2M9</accession>
<reference evidence="3 4" key="1">
    <citation type="submission" date="2017-05" db="EMBL/GenBank/DDBJ databases">
        <authorList>
            <person name="Varghese N."/>
            <person name="Submissions S."/>
        </authorList>
    </citation>
    <scope>NUCLEOTIDE SEQUENCE [LARGE SCALE GENOMIC DNA]</scope>
    <source>
        <strain evidence="3 4">DSM 18015</strain>
    </source>
</reference>